<evidence type="ECO:0000313" key="2">
    <source>
        <dbReference type="Proteomes" id="UP000056968"/>
    </source>
</evidence>
<name>A0A0S3F337_9SPHN</name>
<protein>
    <submittedName>
        <fullName evidence="1">Uncharacterized protein</fullName>
    </submittedName>
</protein>
<dbReference type="EMBL" id="CP013264">
    <property type="protein sequence ID" value="ALR22047.1"/>
    <property type="molecule type" value="Genomic_DNA"/>
</dbReference>
<evidence type="ECO:0000313" key="1">
    <source>
        <dbReference type="EMBL" id="ALR22047.1"/>
    </source>
</evidence>
<dbReference type="AlphaFoldDB" id="A0A0S3F337"/>
<reference evidence="1 2" key="1">
    <citation type="submission" date="2015-11" db="EMBL/GenBank/DDBJ databases">
        <title>A Two-component Flavoprotein Monooxygenase System MeaXY Responsible for para-Hydroxylation of 2-Methyl-6-ethylaniline and 2,6-Diethylaniline in Sphingobium baderi DE-13.</title>
        <authorList>
            <person name="Cheng M."/>
            <person name="Meng Q."/>
            <person name="Yang Y."/>
            <person name="Chu C."/>
            <person name="Yan X."/>
            <person name="He J."/>
            <person name="Li S."/>
        </authorList>
    </citation>
    <scope>NUCLEOTIDE SEQUENCE [LARGE SCALE GENOMIC DNA]</scope>
    <source>
        <strain evidence="1 2">DE-13</strain>
    </source>
</reference>
<sequence length="161" mass="17750">MFGDSLPTEDSGGELSHGGELHLHKAAEARTVFLALRYSDIAALVDFIGTRTMVYFGDVIRTAVSDALPSRPIDTTDARKSISAPQDVPHTDQSFGYSILCLDFGDEEVSQRITDVVAPLVERLSKILPMFRHRRRGLLRSAVHAGSRERPLAAYRSRGPE</sequence>
<organism evidence="1 2">
    <name type="scientific">Sphingobium baderi</name>
    <dbReference type="NCBI Taxonomy" id="1332080"/>
    <lineage>
        <taxon>Bacteria</taxon>
        <taxon>Pseudomonadati</taxon>
        <taxon>Pseudomonadota</taxon>
        <taxon>Alphaproteobacteria</taxon>
        <taxon>Sphingomonadales</taxon>
        <taxon>Sphingomonadaceae</taxon>
        <taxon>Sphingobium</taxon>
    </lineage>
</organism>
<keyword evidence="2" id="KW-1185">Reference proteome</keyword>
<dbReference type="Proteomes" id="UP000056968">
    <property type="component" value="Chromosome"/>
</dbReference>
<proteinExistence type="predicted"/>
<gene>
    <name evidence="1" type="ORF">ATN00_18800</name>
</gene>
<dbReference type="STRING" id="1332080.ATN00_18800"/>
<dbReference type="KEGG" id="sbd:ATN00_18800"/>
<accession>A0A0S3F337</accession>